<dbReference type="Gene3D" id="3.50.50.60">
    <property type="entry name" value="FAD/NAD(P)-binding domain"/>
    <property type="match status" value="2"/>
</dbReference>
<protein>
    <submittedName>
        <fullName evidence="2">Phytoene dehydrogenase-like protein</fullName>
    </submittedName>
</protein>
<feature type="domain" description="Amine oxidase" evidence="1">
    <location>
        <begin position="11"/>
        <end position="278"/>
    </location>
</feature>
<dbReference type="Proteomes" id="UP001257739">
    <property type="component" value="Unassembled WGS sequence"/>
</dbReference>
<organism evidence="2 3">
    <name type="scientific">Aeromicrobium panaciterrae</name>
    <dbReference type="NCBI Taxonomy" id="363861"/>
    <lineage>
        <taxon>Bacteria</taxon>
        <taxon>Bacillati</taxon>
        <taxon>Actinomycetota</taxon>
        <taxon>Actinomycetes</taxon>
        <taxon>Propionibacteriales</taxon>
        <taxon>Nocardioidaceae</taxon>
        <taxon>Aeromicrobium</taxon>
    </lineage>
</organism>
<comment type="caution">
    <text evidence="2">The sequence shown here is derived from an EMBL/GenBank/DDBJ whole genome shotgun (WGS) entry which is preliminary data.</text>
</comment>
<accession>A0ABU1UPT0</accession>
<gene>
    <name evidence="2" type="ORF">J2X11_002008</name>
</gene>
<name>A0ABU1UPT0_9ACTN</name>
<reference evidence="2 3" key="1">
    <citation type="submission" date="2023-07" db="EMBL/GenBank/DDBJ databases">
        <title>Sorghum-associated microbial communities from plants grown in Nebraska, USA.</title>
        <authorList>
            <person name="Schachtman D."/>
        </authorList>
    </citation>
    <scope>NUCLEOTIDE SEQUENCE [LARGE SCALE GENOMIC DNA]</scope>
    <source>
        <strain evidence="2 3">BE248</strain>
    </source>
</reference>
<proteinExistence type="predicted"/>
<dbReference type="PANTHER" id="PTHR43734">
    <property type="entry name" value="PHYTOENE DESATURASE"/>
    <property type="match status" value="1"/>
</dbReference>
<dbReference type="PANTHER" id="PTHR43734:SF1">
    <property type="entry name" value="PHYTOENE DESATURASE"/>
    <property type="match status" value="1"/>
</dbReference>
<evidence type="ECO:0000259" key="1">
    <source>
        <dbReference type="Pfam" id="PF01593"/>
    </source>
</evidence>
<dbReference type="SUPFAM" id="SSF51905">
    <property type="entry name" value="FAD/NAD(P)-binding domain"/>
    <property type="match status" value="1"/>
</dbReference>
<sequence length="418" mass="45364">MAQVVVVGGGFAGMSVAARLAKVRHDVTLVEASEQLGGRLRGVTIDGTARQIELDTVTLPAVFRDLFRKSGQPLESVLELELTTGRRHVFKDKSILDLPLGNRGDQHAAVTKAFGEDEWSPWVDGLADAWDVIRRTALDQVFIGKPAVDRTVRKALRARRSISYVADRLPDERLAKMVLNPLRLAGQDRVVIPGFAAVSHYIERNFGRWRFTGGLPALAEALEARLAERKVTIALGESAHELVRDGDQVTGVVTDKRTIPAEVVVWCAPNWPAPLPAPRTMQVIPASRTLITLTDDAPELPEEILVHANPPIRLFSGGKGVWTIEHRSGEDVLDALVRFGIDLRDHVTSRTDLTPSDLVRLGHWGWAWQGLSTAWELPGVAPSGGLYFAGAHAHPGGSLEAIGMATAAIAEDIGPASR</sequence>
<evidence type="ECO:0000313" key="2">
    <source>
        <dbReference type="EMBL" id="MDR7087169.1"/>
    </source>
</evidence>
<dbReference type="RefSeq" id="WP_309970320.1">
    <property type="nucleotide sequence ID" value="NZ_JAVDWH010000001.1"/>
</dbReference>
<dbReference type="Pfam" id="PF01593">
    <property type="entry name" value="Amino_oxidase"/>
    <property type="match status" value="1"/>
</dbReference>
<dbReference type="InterPro" id="IPR002937">
    <property type="entry name" value="Amino_oxidase"/>
</dbReference>
<evidence type="ECO:0000313" key="3">
    <source>
        <dbReference type="Proteomes" id="UP001257739"/>
    </source>
</evidence>
<keyword evidence="3" id="KW-1185">Reference proteome</keyword>
<dbReference type="InterPro" id="IPR036188">
    <property type="entry name" value="FAD/NAD-bd_sf"/>
</dbReference>
<dbReference type="EMBL" id="JAVDWH010000001">
    <property type="protein sequence ID" value="MDR7087169.1"/>
    <property type="molecule type" value="Genomic_DNA"/>
</dbReference>